<name>A0ABS8GR74_9FLAO</name>
<keyword evidence="2" id="KW-1185">Reference proteome</keyword>
<accession>A0ABS8GR74</accession>
<dbReference type="EMBL" id="JAJGMW010000007">
    <property type="protein sequence ID" value="MCC4212477.1"/>
    <property type="molecule type" value="Genomic_DNA"/>
</dbReference>
<sequence>MLLNVSYNNPEVKRKINEAVGPAFTLRERIKMRGIGSSKLFITTTSIEIHNLLVLDSYVNTCNIEMRPNGIIVGFRSLLESFALIIPYYKLNLYKGKAEEYSIYKDQYFIKIRAKAKDKATHNFMKKILDYKAAHLPLGPEDL</sequence>
<organism evidence="1 2">
    <name type="scientific">Leeuwenhoekiella parthenopeia</name>
    <dbReference type="NCBI Taxonomy" id="2890320"/>
    <lineage>
        <taxon>Bacteria</taxon>
        <taxon>Pseudomonadati</taxon>
        <taxon>Bacteroidota</taxon>
        <taxon>Flavobacteriia</taxon>
        <taxon>Flavobacteriales</taxon>
        <taxon>Flavobacteriaceae</taxon>
        <taxon>Leeuwenhoekiella</taxon>
    </lineage>
</organism>
<proteinExistence type="predicted"/>
<reference evidence="1 2" key="1">
    <citation type="submission" date="2021-11" db="EMBL/GenBank/DDBJ databases">
        <title>Seasonal and diel survey of microbial diversity of the Tyrrhenian coast.</title>
        <authorList>
            <person name="Gattoni G."/>
            <person name="Corral P."/>
        </authorList>
    </citation>
    <scope>NUCLEOTIDE SEQUENCE [LARGE SCALE GENOMIC DNA]</scope>
    <source>
        <strain evidence="1 2">Mr9</strain>
    </source>
</reference>
<evidence type="ECO:0000313" key="2">
    <source>
        <dbReference type="Proteomes" id="UP001197770"/>
    </source>
</evidence>
<gene>
    <name evidence="1" type="ORF">LLW17_07095</name>
</gene>
<evidence type="ECO:0008006" key="3">
    <source>
        <dbReference type="Google" id="ProtNLM"/>
    </source>
</evidence>
<dbReference type="Proteomes" id="UP001197770">
    <property type="component" value="Unassembled WGS sequence"/>
</dbReference>
<dbReference type="RefSeq" id="WP_228229568.1">
    <property type="nucleotide sequence ID" value="NZ_JAJGMW010000007.1"/>
</dbReference>
<protein>
    <recommendedName>
        <fullName evidence="3">Arginyl-tRNA synthetase</fullName>
    </recommendedName>
</protein>
<comment type="caution">
    <text evidence="1">The sequence shown here is derived from an EMBL/GenBank/DDBJ whole genome shotgun (WGS) entry which is preliminary data.</text>
</comment>
<evidence type="ECO:0000313" key="1">
    <source>
        <dbReference type="EMBL" id="MCC4212477.1"/>
    </source>
</evidence>